<feature type="domain" description="Outer membrane protein beta-barrel" evidence="11">
    <location>
        <begin position="375"/>
        <end position="773"/>
    </location>
</feature>
<comment type="similarity">
    <text evidence="8">Belongs to the TonB-dependent receptor family.</text>
</comment>
<evidence type="ECO:0000256" key="1">
    <source>
        <dbReference type="ARBA" id="ARBA00004571"/>
    </source>
</evidence>
<protein>
    <submittedName>
        <fullName evidence="12">TonB-dependent receptor</fullName>
    </submittedName>
</protein>
<dbReference type="Pfam" id="PF14905">
    <property type="entry name" value="OMP_b-brl_3"/>
    <property type="match status" value="1"/>
</dbReference>
<dbReference type="InterPro" id="IPR012910">
    <property type="entry name" value="Plug_dom"/>
</dbReference>
<feature type="signal peptide" evidence="9">
    <location>
        <begin position="1"/>
        <end position="21"/>
    </location>
</feature>
<dbReference type="GO" id="GO:0009279">
    <property type="term" value="C:cell outer membrane"/>
    <property type="evidence" value="ECO:0007669"/>
    <property type="project" value="UniProtKB-SubCell"/>
</dbReference>
<dbReference type="InterPro" id="IPR036942">
    <property type="entry name" value="Beta-barrel_TonB_sf"/>
</dbReference>
<dbReference type="Pfam" id="PF13620">
    <property type="entry name" value="CarboxypepD_reg"/>
    <property type="match status" value="1"/>
</dbReference>
<dbReference type="SUPFAM" id="SSF49464">
    <property type="entry name" value="Carboxypeptidase regulatory domain-like"/>
    <property type="match status" value="1"/>
</dbReference>
<feature type="chain" id="PRO_5018537630" evidence="9">
    <location>
        <begin position="22"/>
        <end position="789"/>
    </location>
</feature>
<dbReference type="AlphaFoldDB" id="A0A3S3PGK3"/>
<dbReference type="RefSeq" id="WP_113648066.1">
    <property type="nucleotide sequence ID" value="NZ_QMHN01000004.1"/>
</dbReference>
<reference evidence="12 13" key="1">
    <citation type="submission" date="2018-06" db="EMBL/GenBank/DDBJ databases">
        <title>Pedobacter endophyticus sp. nov., an endophytic bacterium isolated from a leaf of Triticum aestivum.</title>
        <authorList>
            <person name="Zhang L."/>
        </authorList>
    </citation>
    <scope>NUCLEOTIDE SEQUENCE [LARGE SCALE GENOMIC DNA]</scope>
    <source>
        <strain evidence="12 13">CM134L-2</strain>
    </source>
</reference>
<dbReference type="InterPro" id="IPR037066">
    <property type="entry name" value="Plug_dom_sf"/>
</dbReference>
<dbReference type="PANTHER" id="PTHR30069:SF29">
    <property type="entry name" value="HEMOGLOBIN AND HEMOGLOBIN-HAPTOGLOBIN-BINDING PROTEIN 1-RELATED"/>
    <property type="match status" value="1"/>
</dbReference>
<keyword evidence="5 9" id="KW-0732">Signal</keyword>
<evidence type="ECO:0000256" key="2">
    <source>
        <dbReference type="ARBA" id="ARBA00022448"/>
    </source>
</evidence>
<keyword evidence="13" id="KW-1185">Reference proteome</keyword>
<sequence length="789" mass="89754">MKFIKIIAWLLLLSHALQSAAQDIKTVSIKGRVIENETQLPIEGAGVSILAPVDQKKIASVATNKNGEFSIQVATGNYHIKIEFISFKTILLENKSLDKDIDLGNLPLQTDIKLLKAVDVIGEKSSVSLDLDKKTFNVGKDLVSKGGNANDILNNVPSVNVDANGAISLRGNSGVRVLINGKPSMISANNGLEQIPASSIEKVEVITNPSARYEAQGGAGIINIVLKKNSLAGLNASVQVGAGDPTNYNGNVNLSFKTEKFNLFSNVGVRFRNLYLKEERLQTTLNNGEKSVLRQNNLNNRRDDAYNIYIGGDYYFDAKNTLTGSFYHSTLILNNKIDYHYNYFDDNNTNDSTIYRFEHYKEPKKYNQLELSYVKTFDKKDKSWTTSLRYDFWNDDENQNINQQKLFPTGTPESNLITKNIESSNDIYIQSDYNTKLGESGKFEMGVRSDLRAIKSDYWAISNGVALPQYNNKLNYDENLVSAYVQVGHQINRWNYLLGLRTEMSFIGISDRAGTFDDNKRYIDFFPTVHLVYALQKSTDLQLSYSRRINRPEFWQLNPFGGLSDARYLTVGNPDLNPTYSNSLEFALLKKWNKFTLSPSVYYAHTSNYFQYVLKQTADGFFLRTPINLDKEERYGLEISSTYNPFNWWRLSLNFNYYGFKQQGEFEGKQYGANNKTWTSQLNSKIKLPKNLAIETIFSYRGKFQDIQSINKAVYRLNIALSKDILNEKMTLNFAANNLLNTLIDRQELNTPSYQLQSTAYGLGRVFNATVVYRFNRKKGDKDRLPEEN</sequence>
<dbReference type="OrthoDB" id="8764943at2"/>
<evidence type="ECO:0000256" key="3">
    <source>
        <dbReference type="ARBA" id="ARBA00022452"/>
    </source>
</evidence>
<dbReference type="Pfam" id="PF07715">
    <property type="entry name" value="Plug"/>
    <property type="match status" value="1"/>
</dbReference>
<evidence type="ECO:0000313" key="12">
    <source>
        <dbReference type="EMBL" id="RWU06455.1"/>
    </source>
</evidence>
<dbReference type="Proteomes" id="UP000284120">
    <property type="component" value="Unassembled WGS sequence"/>
</dbReference>
<name>A0A3S3PGK3_9SPHI</name>
<dbReference type="SUPFAM" id="SSF56935">
    <property type="entry name" value="Porins"/>
    <property type="match status" value="1"/>
</dbReference>
<dbReference type="Gene3D" id="2.40.170.20">
    <property type="entry name" value="TonB-dependent receptor, beta-barrel domain"/>
    <property type="match status" value="1"/>
</dbReference>
<dbReference type="InterPro" id="IPR039426">
    <property type="entry name" value="TonB-dep_rcpt-like"/>
</dbReference>
<keyword evidence="2 8" id="KW-0813">Transport</keyword>
<accession>A0A3S3PGK3</accession>
<evidence type="ECO:0000313" key="13">
    <source>
        <dbReference type="Proteomes" id="UP000284120"/>
    </source>
</evidence>
<keyword evidence="4 8" id="KW-0812">Transmembrane</keyword>
<dbReference type="PANTHER" id="PTHR30069">
    <property type="entry name" value="TONB-DEPENDENT OUTER MEMBRANE RECEPTOR"/>
    <property type="match status" value="1"/>
</dbReference>
<dbReference type="InterPro" id="IPR008969">
    <property type="entry name" value="CarboxyPept-like_regulatory"/>
</dbReference>
<evidence type="ECO:0000256" key="4">
    <source>
        <dbReference type="ARBA" id="ARBA00022692"/>
    </source>
</evidence>
<evidence type="ECO:0000259" key="10">
    <source>
        <dbReference type="Pfam" id="PF07715"/>
    </source>
</evidence>
<evidence type="ECO:0000256" key="9">
    <source>
        <dbReference type="SAM" id="SignalP"/>
    </source>
</evidence>
<comment type="subcellular location">
    <subcellularLocation>
        <location evidence="1 8">Cell outer membrane</location>
        <topology evidence="1 8">Multi-pass membrane protein</topology>
    </subcellularLocation>
</comment>
<proteinExistence type="inferred from homology"/>
<dbReference type="GO" id="GO:0044718">
    <property type="term" value="P:siderophore transmembrane transport"/>
    <property type="evidence" value="ECO:0007669"/>
    <property type="project" value="TreeGrafter"/>
</dbReference>
<feature type="domain" description="TonB-dependent receptor plug" evidence="10">
    <location>
        <begin position="146"/>
        <end position="220"/>
    </location>
</feature>
<evidence type="ECO:0000256" key="7">
    <source>
        <dbReference type="ARBA" id="ARBA00023237"/>
    </source>
</evidence>
<evidence type="ECO:0000259" key="11">
    <source>
        <dbReference type="Pfam" id="PF14905"/>
    </source>
</evidence>
<keyword evidence="6 8" id="KW-0472">Membrane</keyword>
<organism evidence="12 13">
    <name type="scientific">Pedobacter chitinilyticus</name>
    <dbReference type="NCBI Taxonomy" id="2233776"/>
    <lineage>
        <taxon>Bacteria</taxon>
        <taxon>Pseudomonadati</taxon>
        <taxon>Bacteroidota</taxon>
        <taxon>Sphingobacteriia</taxon>
        <taxon>Sphingobacteriales</taxon>
        <taxon>Sphingobacteriaceae</taxon>
        <taxon>Pedobacter</taxon>
    </lineage>
</organism>
<keyword evidence="3 8" id="KW-1134">Transmembrane beta strand</keyword>
<keyword evidence="7 8" id="KW-0998">Cell outer membrane</keyword>
<dbReference type="InterPro" id="IPR041700">
    <property type="entry name" value="OMP_b-brl_3"/>
</dbReference>
<dbReference type="Gene3D" id="2.60.40.1120">
    <property type="entry name" value="Carboxypeptidase-like, regulatory domain"/>
    <property type="match status" value="1"/>
</dbReference>
<dbReference type="Gene3D" id="2.170.130.10">
    <property type="entry name" value="TonB-dependent receptor, plug domain"/>
    <property type="match status" value="1"/>
</dbReference>
<evidence type="ECO:0000256" key="6">
    <source>
        <dbReference type="ARBA" id="ARBA00023136"/>
    </source>
</evidence>
<dbReference type="PROSITE" id="PS52016">
    <property type="entry name" value="TONB_DEPENDENT_REC_3"/>
    <property type="match status" value="1"/>
</dbReference>
<gene>
    <name evidence="12" type="ORF">DPV69_14295</name>
</gene>
<evidence type="ECO:0000256" key="8">
    <source>
        <dbReference type="PROSITE-ProRule" id="PRU01360"/>
    </source>
</evidence>
<dbReference type="GO" id="GO:0015344">
    <property type="term" value="F:siderophore uptake transmembrane transporter activity"/>
    <property type="evidence" value="ECO:0007669"/>
    <property type="project" value="TreeGrafter"/>
</dbReference>
<evidence type="ECO:0000256" key="5">
    <source>
        <dbReference type="ARBA" id="ARBA00022729"/>
    </source>
</evidence>
<dbReference type="EMBL" id="SAYW01000004">
    <property type="protein sequence ID" value="RWU06455.1"/>
    <property type="molecule type" value="Genomic_DNA"/>
</dbReference>
<keyword evidence="12" id="KW-0675">Receptor</keyword>
<comment type="caution">
    <text evidence="12">The sequence shown here is derived from an EMBL/GenBank/DDBJ whole genome shotgun (WGS) entry which is preliminary data.</text>
</comment>